<dbReference type="PANTHER" id="PTHR47735:SF9">
    <property type="entry name" value="POTASSIUM VOLTAGE-GATED CHANNEL SUBFAMILY KQT MEMBER 4-LIKE ISOFORM X1"/>
    <property type="match status" value="1"/>
</dbReference>
<feature type="transmembrane region" description="Helical" evidence="12">
    <location>
        <begin position="159"/>
        <end position="184"/>
    </location>
</feature>
<feature type="transmembrane region" description="Helical" evidence="12">
    <location>
        <begin position="223"/>
        <end position="243"/>
    </location>
</feature>
<dbReference type="InterPro" id="IPR013821">
    <property type="entry name" value="K_chnl_volt-dep_KCNQ_C"/>
</dbReference>
<proteinExistence type="predicted"/>
<reference evidence="16" key="1">
    <citation type="submission" date="2025-08" db="UniProtKB">
        <authorList>
            <consortium name="RefSeq"/>
        </authorList>
    </citation>
    <scope>IDENTIFICATION</scope>
    <source>
        <tissue evidence="16">Adult</tissue>
    </source>
</reference>
<evidence type="ECO:0000256" key="3">
    <source>
        <dbReference type="ARBA" id="ARBA00022475"/>
    </source>
</evidence>
<keyword evidence="15" id="KW-1185">Reference proteome</keyword>
<evidence type="ECO:0000313" key="15">
    <source>
        <dbReference type="Proteomes" id="UP001652620"/>
    </source>
</evidence>
<evidence type="ECO:0000259" key="14">
    <source>
        <dbReference type="Pfam" id="PF03520"/>
    </source>
</evidence>
<keyword evidence="6 12" id="KW-1133">Transmembrane helix</keyword>
<feature type="domain" description="Ion transport" evidence="13">
    <location>
        <begin position="87"/>
        <end position="314"/>
    </location>
</feature>
<dbReference type="Pfam" id="PF03520">
    <property type="entry name" value="KCNQ_channel"/>
    <property type="match status" value="1"/>
</dbReference>
<evidence type="ECO:0000256" key="5">
    <source>
        <dbReference type="ARBA" id="ARBA00022958"/>
    </source>
</evidence>
<evidence type="ECO:0000256" key="4">
    <source>
        <dbReference type="ARBA" id="ARBA00022692"/>
    </source>
</evidence>
<dbReference type="Gene3D" id="1.20.120.350">
    <property type="entry name" value="Voltage-gated potassium channels. Chain C"/>
    <property type="match status" value="1"/>
</dbReference>
<feature type="compositionally biased region" description="Low complexity" evidence="11">
    <location>
        <begin position="821"/>
        <end position="837"/>
    </location>
</feature>
<dbReference type="InterPro" id="IPR027359">
    <property type="entry name" value="Volt_channel_dom_sf"/>
</dbReference>
<comment type="catalytic activity">
    <reaction evidence="10">
        <text>K(+)(in) = K(+)(out)</text>
        <dbReference type="Rhea" id="RHEA:29463"/>
        <dbReference type="ChEBI" id="CHEBI:29103"/>
    </reaction>
</comment>
<dbReference type="SUPFAM" id="SSF81324">
    <property type="entry name" value="Voltage-gated potassium channels"/>
    <property type="match status" value="1"/>
</dbReference>
<dbReference type="InterPro" id="IPR005821">
    <property type="entry name" value="Ion_trans_dom"/>
</dbReference>
<feature type="region of interest" description="Disordered" evidence="11">
    <location>
        <begin position="492"/>
        <end position="519"/>
    </location>
</feature>
<keyword evidence="4 12" id="KW-0812">Transmembrane</keyword>
<dbReference type="PANTHER" id="PTHR47735">
    <property type="entry name" value="POTASSIUM VOLTAGE-GATED CHANNEL SUBFAMILY KQT MEMBER 4"/>
    <property type="match status" value="1"/>
</dbReference>
<protein>
    <submittedName>
        <fullName evidence="16">Uncharacterized protein LOC105229487 isoform X1</fullName>
    </submittedName>
</protein>
<feature type="transmembrane region" description="Helical" evidence="12">
    <location>
        <begin position="84"/>
        <end position="104"/>
    </location>
</feature>
<accession>A0ABM3JEZ9</accession>
<evidence type="ECO:0000256" key="2">
    <source>
        <dbReference type="ARBA" id="ARBA00022448"/>
    </source>
</evidence>
<dbReference type="PRINTS" id="PR01459">
    <property type="entry name" value="KCNQCHANNEL"/>
</dbReference>
<feature type="transmembrane region" description="Helical" evidence="12">
    <location>
        <begin position="116"/>
        <end position="138"/>
    </location>
</feature>
<dbReference type="PRINTS" id="PR00169">
    <property type="entry name" value="KCHANNEL"/>
</dbReference>
<sequence length="1033" mass="116578">MDPDNEMIIFYEKRFHWNQAKLFKGYSMDLSCKSNPANGHLRPRMSLIGKPLTYNRGTRRDARYRRLQSRVYNFLERPRGLPAVLYHIMVFFMVFTCLALSVFSTIEEYEKDAIYILFRMEILVVIWFSLEFCFRLWSSGCRSRYQGCVGRLKFVKRPFCIIDIITIAASSVVLGMGTSGQVFATSALRGLRFFQILRMVRMDRRGGTWKLLGSVVYAHRQELITTMYIGFLGLIFASFLVYLMEKDVNKKFSNFAQALWWGVITLCTVGYGDMVPETWQGKLIASFCALLGISFFALPAGILGSGFALKVQQQQRQKHMIRRRQPAATLIQAVWRCYAADEHSISIATWKVHEVPLPSPPTSSEYWDRLFKNLSEYRRASSSFKHNASFVTRLPTIRRHRSQNMPPREVNTIIPQGPSKITKYTRTMREINTSVENLEIIQNGKTLDPCFSEDSVVETSVLKKNSDATPKPRLIDYQQRFSSLSLGSFCRNTTDNNKQQPQQTTQTRTNTPCATTTQQKPNSFRNLCSSVLSNNKVSSVQPLPPNKNEIVANNASNSPSPIPVILCGFMQGDFFGSNFSLPQTSTCDETRDSELYNRAQYLEPRLLASVHDKRGNSVREGRCRFGGLTIGGAGGGVGGVPRRRAGCTESGYSCSNLMDSLCSRNCCTQANNEDEEPRYTQLTSQHKTAIRFIRKLKYFVARRKFKEALKPYDVKDVMEQYAAGHVDLLSRVKNVHARLDQILGKQGSKSKDVYASKISLASRVVKVERQVADIEEKLDVLIKAYMEDRERFLALPLSTQPVVKHSNNNNEDHSKRGDWATGNNKPSNSNNTNSTHATISARRDFFSATKIGVRDDNKVSDARAFAPSFDLASVSPFKLYSDNAISEIENPKKRVTLRSASNPCDRGIYKEDNFAITIPGLNEPLSSSLKPNLRKENSIILIDEVEDFEEEDLNCEGEMDHYPSWEIDSDAGANVDLDCEVAAEDTALLQQRSHTKIIITSVTPVSSANNLTDLDNESADTPTKSSLLFPQSG</sequence>
<name>A0ABM3JEZ9_BACDO</name>
<dbReference type="Pfam" id="PF00520">
    <property type="entry name" value="Ion_trans"/>
    <property type="match status" value="1"/>
</dbReference>
<dbReference type="Proteomes" id="UP001652620">
    <property type="component" value="Chromosome 3"/>
</dbReference>
<evidence type="ECO:0000256" key="11">
    <source>
        <dbReference type="SAM" id="MobiDB-lite"/>
    </source>
</evidence>
<evidence type="ECO:0000256" key="7">
    <source>
        <dbReference type="ARBA" id="ARBA00023065"/>
    </source>
</evidence>
<evidence type="ECO:0000256" key="9">
    <source>
        <dbReference type="ARBA" id="ARBA00023303"/>
    </source>
</evidence>
<comment type="subcellular location">
    <subcellularLocation>
        <location evidence="1">Cell membrane</location>
        <topology evidence="1">Multi-pass membrane protein</topology>
    </subcellularLocation>
</comment>
<keyword evidence="2" id="KW-0813">Transport</keyword>
<evidence type="ECO:0000256" key="1">
    <source>
        <dbReference type="ARBA" id="ARBA00004651"/>
    </source>
</evidence>
<keyword evidence="9" id="KW-0407">Ion channel</keyword>
<dbReference type="RefSeq" id="XP_049307810.1">
    <property type="nucleotide sequence ID" value="XM_049451853.1"/>
</dbReference>
<keyword evidence="3" id="KW-1003">Cell membrane</keyword>
<dbReference type="Gene3D" id="6.10.140.1910">
    <property type="match status" value="2"/>
</dbReference>
<organism evidence="15 16">
    <name type="scientific">Bactrocera dorsalis</name>
    <name type="common">Oriental fruit fly</name>
    <name type="synonym">Dacus dorsalis</name>
    <dbReference type="NCBI Taxonomy" id="27457"/>
    <lineage>
        <taxon>Eukaryota</taxon>
        <taxon>Metazoa</taxon>
        <taxon>Ecdysozoa</taxon>
        <taxon>Arthropoda</taxon>
        <taxon>Hexapoda</taxon>
        <taxon>Insecta</taxon>
        <taxon>Pterygota</taxon>
        <taxon>Neoptera</taxon>
        <taxon>Endopterygota</taxon>
        <taxon>Diptera</taxon>
        <taxon>Brachycera</taxon>
        <taxon>Muscomorpha</taxon>
        <taxon>Tephritoidea</taxon>
        <taxon>Tephritidae</taxon>
        <taxon>Bactrocera</taxon>
        <taxon>Bactrocera</taxon>
    </lineage>
</organism>
<evidence type="ECO:0000259" key="13">
    <source>
        <dbReference type="Pfam" id="PF00520"/>
    </source>
</evidence>
<evidence type="ECO:0000313" key="16">
    <source>
        <dbReference type="RefSeq" id="XP_049307810.1"/>
    </source>
</evidence>
<dbReference type="Gene3D" id="1.10.287.70">
    <property type="match status" value="1"/>
</dbReference>
<gene>
    <name evidence="16" type="primary">LOC105229487</name>
</gene>
<feature type="transmembrane region" description="Helical" evidence="12">
    <location>
        <begin position="284"/>
        <end position="309"/>
    </location>
</feature>
<feature type="region of interest" description="Disordered" evidence="11">
    <location>
        <begin position="1008"/>
        <end position="1033"/>
    </location>
</feature>
<evidence type="ECO:0000256" key="8">
    <source>
        <dbReference type="ARBA" id="ARBA00023136"/>
    </source>
</evidence>
<feature type="domain" description="Potassium channel voltage dependent KCNQ C-terminal" evidence="14">
    <location>
        <begin position="680"/>
        <end position="787"/>
    </location>
</feature>
<feature type="region of interest" description="Disordered" evidence="11">
    <location>
        <begin position="802"/>
        <end position="837"/>
    </location>
</feature>
<evidence type="ECO:0000256" key="12">
    <source>
        <dbReference type="SAM" id="Phobius"/>
    </source>
</evidence>
<dbReference type="InterPro" id="IPR003937">
    <property type="entry name" value="K_chnl_volt-dep_KCNQ"/>
</dbReference>
<keyword evidence="7" id="KW-0406">Ion transport</keyword>
<dbReference type="GeneID" id="105229487"/>
<evidence type="ECO:0000256" key="10">
    <source>
        <dbReference type="ARBA" id="ARBA00034430"/>
    </source>
</evidence>
<keyword evidence="8 12" id="KW-0472">Membrane</keyword>
<keyword evidence="5" id="KW-0630">Potassium</keyword>
<evidence type="ECO:0000256" key="6">
    <source>
        <dbReference type="ARBA" id="ARBA00022989"/>
    </source>
</evidence>